<reference evidence="2 3" key="1">
    <citation type="submission" date="2020-05" db="EMBL/GenBank/DDBJ databases">
        <title>Complete genome sequence of Gemmatimonas greenlandica TET16.</title>
        <authorList>
            <person name="Zeng Y."/>
        </authorList>
    </citation>
    <scope>NUCLEOTIDE SEQUENCE [LARGE SCALE GENOMIC DNA]</scope>
    <source>
        <strain evidence="2 3">TET16</strain>
    </source>
</reference>
<feature type="compositionally biased region" description="Acidic residues" evidence="1">
    <location>
        <begin position="32"/>
        <end position="41"/>
    </location>
</feature>
<dbReference type="EMBL" id="CP053085">
    <property type="protein sequence ID" value="QJR37621.1"/>
    <property type="molecule type" value="Genomic_DNA"/>
</dbReference>
<dbReference type="RefSeq" id="WP_171227056.1">
    <property type="nucleotide sequence ID" value="NZ_CP053085.1"/>
</dbReference>
<proteinExistence type="predicted"/>
<gene>
    <name evidence="2" type="ORF">HKW67_19910</name>
</gene>
<protein>
    <submittedName>
        <fullName evidence="2">Uncharacterized protein</fullName>
    </submittedName>
</protein>
<evidence type="ECO:0000313" key="2">
    <source>
        <dbReference type="EMBL" id="QJR37621.1"/>
    </source>
</evidence>
<evidence type="ECO:0000256" key="1">
    <source>
        <dbReference type="SAM" id="MobiDB-lite"/>
    </source>
</evidence>
<accession>A0A6M4IZH9</accession>
<dbReference type="KEGG" id="ggr:HKW67_19910"/>
<dbReference type="Proteomes" id="UP000500938">
    <property type="component" value="Chromosome"/>
</dbReference>
<evidence type="ECO:0000313" key="3">
    <source>
        <dbReference type="Proteomes" id="UP000500938"/>
    </source>
</evidence>
<sequence length="78" mass="8461">MTVPPHHPDPDQRDPAPEDDDLSVTERKEEPPELDAEDEAELAAVDSFPASDPPSFTPSRAGSANPTPVTKPDDEEEK</sequence>
<feature type="compositionally biased region" description="Polar residues" evidence="1">
    <location>
        <begin position="57"/>
        <end position="68"/>
    </location>
</feature>
<organism evidence="2 3">
    <name type="scientific">Gemmatimonas groenlandica</name>
    <dbReference type="NCBI Taxonomy" id="2732249"/>
    <lineage>
        <taxon>Bacteria</taxon>
        <taxon>Pseudomonadati</taxon>
        <taxon>Gemmatimonadota</taxon>
        <taxon>Gemmatimonadia</taxon>
        <taxon>Gemmatimonadales</taxon>
        <taxon>Gemmatimonadaceae</taxon>
        <taxon>Gemmatimonas</taxon>
    </lineage>
</organism>
<dbReference type="AlphaFoldDB" id="A0A6M4IZH9"/>
<feature type="compositionally biased region" description="Basic and acidic residues" evidence="1">
    <location>
        <begin position="1"/>
        <end position="16"/>
    </location>
</feature>
<feature type="region of interest" description="Disordered" evidence="1">
    <location>
        <begin position="1"/>
        <end position="78"/>
    </location>
</feature>
<name>A0A6M4IZH9_9BACT</name>
<keyword evidence="3" id="KW-1185">Reference proteome</keyword>